<dbReference type="GO" id="GO:0017025">
    <property type="term" value="F:TBP-class protein binding"/>
    <property type="evidence" value="ECO:0007669"/>
    <property type="project" value="InterPro"/>
</dbReference>
<evidence type="ECO:0000313" key="4">
    <source>
        <dbReference type="EMBL" id="CAH9084090.1"/>
    </source>
</evidence>
<dbReference type="InterPro" id="IPR036427">
    <property type="entry name" value="Bromodomain-like_sf"/>
</dbReference>
<dbReference type="PANTHER" id="PTHR13900">
    <property type="entry name" value="TRANSCRIPTION INITIATION FACTOR TFIID"/>
    <property type="match status" value="1"/>
</dbReference>
<evidence type="ECO:0000313" key="5">
    <source>
        <dbReference type="Proteomes" id="UP001152484"/>
    </source>
</evidence>
<dbReference type="GO" id="GO:0051123">
    <property type="term" value="P:RNA polymerase II preinitiation complex assembly"/>
    <property type="evidence" value="ECO:0007669"/>
    <property type="project" value="TreeGrafter"/>
</dbReference>
<protein>
    <recommendedName>
        <fullName evidence="3">Bromo domain-containing protein</fullName>
    </recommendedName>
</protein>
<dbReference type="PANTHER" id="PTHR13900:SF0">
    <property type="entry name" value="TRANSCRIPTION INITIATION FACTOR TFIID SUBUNIT 1"/>
    <property type="match status" value="1"/>
</dbReference>
<dbReference type="EMBL" id="CAMAPE010000017">
    <property type="protein sequence ID" value="CAH9084090.1"/>
    <property type="molecule type" value="Genomic_DNA"/>
</dbReference>
<evidence type="ECO:0000259" key="3">
    <source>
        <dbReference type="PROSITE" id="PS50014"/>
    </source>
</evidence>
<dbReference type="Proteomes" id="UP001152484">
    <property type="component" value="Unassembled WGS sequence"/>
</dbReference>
<organism evidence="4 5">
    <name type="scientific">Cuscuta europaea</name>
    <name type="common">European dodder</name>
    <dbReference type="NCBI Taxonomy" id="41803"/>
    <lineage>
        <taxon>Eukaryota</taxon>
        <taxon>Viridiplantae</taxon>
        <taxon>Streptophyta</taxon>
        <taxon>Embryophyta</taxon>
        <taxon>Tracheophyta</taxon>
        <taxon>Spermatophyta</taxon>
        <taxon>Magnoliopsida</taxon>
        <taxon>eudicotyledons</taxon>
        <taxon>Gunneridae</taxon>
        <taxon>Pentapetalae</taxon>
        <taxon>asterids</taxon>
        <taxon>lamiids</taxon>
        <taxon>Solanales</taxon>
        <taxon>Convolvulaceae</taxon>
        <taxon>Cuscuteae</taxon>
        <taxon>Cuscuta</taxon>
        <taxon>Cuscuta subgen. Cuscuta</taxon>
    </lineage>
</organism>
<dbReference type="OrthoDB" id="21449at2759"/>
<keyword evidence="1 2" id="KW-0103">Bromodomain</keyword>
<comment type="caution">
    <text evidence="4">The sequence shown here is derived from an EMBL/GenBank/DDBJ whole genome shotgun (WGS) entry which is preliminary data.</text>
</comment>
<keyword evidence="5" id="KW-1185">Reference proteome</keyword>
<reference evidence="4" key="1">
    <citation type="submission" date="2022-07" db="EMBL/GenBank/DDBJ databases">
        <authorList>
            <person name="Macas J."/>
            <person name="Novak P."/>
            <person name="Neumann P."/>
        </authorList>
    </citation>
    <scope>NUCLEOTIDE SEQUENCE</scope>
</reference>
<dbReference type="Gene3D" id="1.20.920.10">
    <property type="entry name" value="Bromodomain-like"/>
    <property type="match status" value="1"/>
</dbReference>
<feature type="domain" description="Bromo" evidence="3">
    <location>
        <begin position="1"/>
        <end position="36"/>
    </location>
</feature>
<sequence length="164" mass="18884">MDLSTIREKARKLEYKNSHQFRHDMAQIVINAHMYNDNCNPGIPPLADQLMEICDFMLMQNDALLSEGSLLLYGYNLSVVCNLTISNFRRVRTRWKDSWIDHSHLDCLAEEIVLSERPQGAPDKLNPPCNHYSDPLVMFSSDNPTPTQRVLLKVVYLALKSHPE</sequence>
<dbReference type="CDD" id="cd04369">
    <property type="entry name" value="Bromodomain"/>
    <property type="match status" value="1"/>
</dbReference>
<dbReference type="AlphaFoldDB" id="A0A9P0Z0E8"/>
<evidence type="ECO:0000256" key="1">
    <source>
        <dbReference type="ARBA" id="ARBA00023117"/>
    </source>
</evidence>
<dbReference type="SUPFAM" id="SSF47370">
    <property type="entry name" value="Bromodomain"/>
    <property type="match status" value="1"/>
</dbReference>
<dbReference type="GO" id="GO:0016251">
    <property type="term" value="F:RNA polymerase II general transcription initiation factor activity"/>
    <property type="evidence" value="ECO:0007669"/>
    <property type="project" value="InterPro"/>
</dbReference>
<evidence type="ECO:0000256" key="2">
    <source>
        <dbReference type="PROSITE-ProRule" id="PRU00035"/>
    </source>
</evidence>
<dbReference type="PROSITE" id="PS50014">
    <property type="entry name" value="BROMODOMAIN_2"/>
    <property type="match status" value="1"/>
</dbReference>
<dbReference type="Pfam" id="PF00439">
    <property type="entry name" value="Bromodomain"/>
    <property type="match status" value="1"/>
</dbReference>
<proteinExistence type="predicted"/>
<accession>A0A9P0Z0E8</accession>
<dbReference type="InterPro" id="IPR001487">
    <property type="entry name" value="Bromodomain"/>
</dbReference>
<dbReference type="InterPro" id="IPR040240">
    <property type="entry name" value="TAF1"/>
</dbReference>
<gene>
    <name evidence="4" type="ORF">CEURO_LOCUS8867</name>
</gene>
<dbReference type="GO" id="GO:0004402">
    <property type="term" value="F:histone acetyltransferase activity"/>
    <property type="evidence" value="ECO:0007669"/>
    <property type="project" value="InterPro"/>
</dbReference>
<dbReference type="GO" id="GO:0005669">
    <property type="term" value="C:transcription factor TFIID complex"/>
    <property type="evidence" value="ECO:0007669"/>
    <property type="project" value="InterPro"/>
</dbReference>
<name>A0A9P0Z0E8_CUSEU</name>